<dbReference type="InterPro" id="IPR036291">
    <property type="entry name" value="NAD(P)-bd_dom_sf"/>
</dbReference>
<dbReference type="InterPro" id="IPR051276">
    <property type="entry name" value="Saccharopine_DH-like_oxidrdct"/>
</dbReference>
<dbReference type="Pfam" id="PF03435">
    <property type="entry name" value="Sacchrp_dh_NADP"/>
    <property type="match status" value="1"/>
</dbReference>
<dbReference type="AlphaFoldDB" id="A8N5D2"/>
<organism evidence="4 5">
    <name type="scientific">Coprinopsis cinerea (strain Okayama-7 / 130 / ATCC MYA-4618 / FGSC 9003)</name>
    <name type="common">Inky cap fungus</name>
    <name type="synonym">Hormographiella aspergillata</name>
    <dbReference type="NCBI Taxonomy" id="240176"/>
    <lineage>
        <taxon>Eukaryota</taxon>
        <taxon>Fungi</taxon>
        <taxon>Dikarya</taxon>
        <taxon>Basidiomycota</taxon>
        <taxon>Agaricomycotina</taxon>
        <taxon>Agaricomycetes</taxon>
        <taxon>Agaricomycetidae</taxon>
        <taxon>Agaricales</taxon>
        <taxon>Agaricineae</taxon>
        <taxon>Psathyrellaceae</taxon>
        <taxon>Coprinopsis</taxon>
    </lineage>
</organism>
<dbReference type="PANTHER" id="PTHR12286:SF5">
    <property type="entry name" value="SACCHAROPINE DEHYDROGENASE-LIKE OXIDOREDUCTASE"/>
    <property type="match status" value="1"/>
</dbReference>
<sequence length="462" mass="50166">MSDKTDIIVFGATGFTGRLITEYLATHPQKALFSLGVAARSESKLRGVLQELGLGESGIRTVTLDVTDPDSVERAVKAARVVVNTVGPYWRWGTPVVRSCVRNNVHYVDLTGEGCWIHELITQFDWLATKNHTVIIPSCGYDSIPSDISAHLAVKTLHEHVAANHPDILASVGHVGLSTSISAHRLKTGISGGTLASFITAIEEVPPELRKISGNPFFISPIKGTPLPFPKLVYSLPIPGGNPIVGSFFVMRPSNAAIVHRTAGLIELQARTARSKLHQDPKLEIQRYGTSFAYDEFLAGPSKFSAFFSSISLIFGLLLVRLFKPLRRLILQKMPSGSGPSIDQKETGYLHLTNISTSADIPSLPPVKVKTDVKIKGDPGYYKTAVMISESALSLLLPPPSAPSHVKENYNPFDALPSMAREGGILTPMTALGDVLIQRLRDTGSFEFSSSVVQDPEDRKRI</sequence>
<evidence type="ECO:0000259" key="3">
    <source>
        <dbReference type="Pfam" id="PF03435"/>
    </source>
</evidence>
<accession>A8N5D2</accession>
<dbReference type="GO" id="GO:0009247">
    <property type="term" value="P:glycolipid biosynthetic process"/>
    <property type="evidence" value="ECO:0007669"/>
    <property type="project" value="TreeGrafter"/>
</dbReference>
<dbReference type="RefSeq" id="XP_001830077.1">
    <property type="nucleotide sequence ID" value="XM_001830025.1"/>
</dbReference>
<gene>
    <name evidence="4" type="ORF">CC1G_04510</name>
</gene>
<dbReference type="GeneID" id="6006515"/>
<dbReference type="InParanoid" id="A8N5D2"/>
<dbReference type="SUPFAM" id="SSF51735">
    <property type="entry name" value="NAD(P)-binding Rossmann-fold domains"/>
    <property type="match status" value="1"/>
</dbReference>
<comment type="similarity">
    <text evidence="1">Belongs to the saccharopine dehydrogenase family.</text>
</comment>
<dbReference type="OMA" id="GPYQLYG"/>
<dbReference type="Proteomes" id="UP000001861">
    <property type="component" value="Unassembled WGS sequence"/>
</dbReference>
<keyword evidence="2" id="KW-1133">Transmembrane helix</keyword>
<evidence type="ECO:0000256" key="1">
    <source>
        <dbReference type="ARBA" id="ARBA00038048"/>
    </source>
</evidence>
<protein>
    <submittedName>
        <fullName evidence="4">Saccharopine dehydrogenase</fullName>
    </submittedName>
</protein>
<dbReference type="GO" id="GO:0005739">
    <property type="term" value="C:mitochondrion"/>
    <property type="evidence" value="ECO:0007669"/>
    <property type="project" value="TreeGrafter"/>
</dbReference>
<evidence type="ECO:0000313" key="4">
    <source>
        <dbReference type="EMBL" id="EAU91742.1"/>
    </source>
</evidence>
<feature type="domain" description="Saccharopine dehydrogenase NADP binding" evidence="3">
    <location>
        <begin position="7"/>
        <end position="111"/>
    </location>
</feature>
<dbReference type="KEGG" id="cci:CC1G_04510"/>
<feature type="transmembrane region" description="Helical" evidence="2">
    <location>
        <begin position="304"/>
        <end position="323"/>
    </location>
</feature>
<evidence type="ECO:0000256" key="2">
    <source>
        <dbReference type="SAM" id="Phobius"/>
    </source>
</evidence>
<dbReference type="PANTHER" id="PTHR12286">
    <property type="entry name" value="SACCHAROPINE DEHYDROGENASE-LIKE OXIDOREDUCTASE"/>
    <property type="match status" value="1"/>
</dbReference>
<dbReference type="GO" id="GO:0005886">
    <property type="term" value="C:plasma membrane"/>
    <property type="evidence" value="ECO:0007669"/>
    <property type="project" value="TreeGrafter"/>
</dbReference>
<dbReference type="eggNOG" id="KOG2733">
    <property type="taxonomic scope" value="Eukaryota"/>
</dbReference>
<reference evidence="4 5" key="1">
    <citation type="journal article" date="2010" name="Proc. Natl. Acad. Sci. U.S.A.">
        <title>Insights into evolution of multicellular fungi from the assembled chromosomes of the mushroom Coprinopsis cinerea (Coprinus cinereus).</title>
        <authorList>
            <person name="Stajich J.E."/>
            <person name="Wilke S.K."/>
            <person name="Ahren D."/>
            <person name="Au C.H."/>
            <person name="Birren B.W."/>
            <person name="Borodovsky M."/>
            <person name="Burns C."/>
            <person name="Canback B."/>
            <person name="Casselton L.A."/>
            <person name="Cheng C.K."/>
            <person name="Deng J."/>
            <person name="Dietrich F.S."/>
            <person name="Fargo D.C."/>
            <person name="Farman M.L."/>
            <person name="Gathman A.C."/>
            <person name="Goldberg J."/>
            <person name="Guigo R."/>
            <person name="Hoegger P.J."/>
            <person name="Hooker J.B."/>
            <person name="Huggins A."/>
            <person name="James T.Y."/>
            <person name="Kamada T."/>
            <person name="Kilaru S."/>
            <person name="Kodira C."/>
            <person name="Kues U."/>
            <person name="Kupfer D."/>
            <person name="Kwan H.S."/>
            <person name="Lomsadze A."/>
            <person name="Li W."/>
            <person name="Lilly W.W."/>
            <person name="Ma L.J."/>
            <person name="Mackey A.J."/>
            <person name="Manning G."/>
            <person name="Martin F."/>
            <person name="Muraguchi H."/>
            <person name="Natvig D.O."/>
            <person name="Palmerini H."/>
            <person name="Ramesh M.A."/>
            <person name="Rehmeyer C.J."/>
            <person name="Roe B.A."/>
            <person name="Shenoy N."/>
            <person name="Stanke M."/>
            <person name="Ter-Hovhannisyan V."/>
            <person name="Tunlid A."/>
            <person name="Velagapudi R."/>
            <person name="Vision T.J."/>
            <person name="Zeng Q."/>
            <person name="Zolan M.E."/>
            <person name="Pukkila P.J."/>
        </authorList>
    </citation>
    <scope>NUCLEOTIDE SEQUENCE [LARGE SCALE GENOMIC DNA]</scope>
    <source>
        <strain evidence="5">Okayama-7 / 130 / ATCC MYA-4618 / FGSC 9003</strain>
    </source>
</reference>
<dbReference type="GO" id="GO:0005811">
    <property type="term" value="C:lipid droplet"/>
    <property type="evidence" value="ECO:0007669"/>
    <property type="project" value="TreeGrafter"/>
</dbReference>
<dbReference type="EMBL" id="AACS02000003">
    <property type="protein sequence ID" value="EAU91742.1"/>
    <property type="molecule type" value="Genomic_DNA"/>
</dbReference>
<keyword evidence="2" id="KW-0812">Transmembrane</keyword>
<evidence type="ECO:0000313" key="5">
    <source>
        <dbReference type="Proteomes" id="UP000001861"/>
    </source>
</evidence>
<dbReference type="VEuPathDB" id="FungiDB:CC1G_04510"/>
<dbReference type="Gene3D" id="3.40.50.720">
    <property type="entry name" value="NAD(P)-binding Rossmann-like Domain"/>
    <property type="match status" value="1"/>
</dbReference>
<dbReference type="InterPro" id="IPR005097">
    <property type="entry name" value="Sacchrp_dh_NADP-bd"/>
</dbReference>
<dbReference type="OrthoDB" id="10268090at2759"/>
<name>A8N5D2_COPC7</name>
<keyword evidence="2" id="KW-0472">Membrane</keyword>
<comment type="caution">
    <text evidence="4">The sequence shown here is derived from an EMBL/GenBank/DDBJ whole genome shotgun (WGS) entry which is preliminary data.</text>
</comment>
<proteinExistence type="inferred from homology"/>
<keyword evidence="5" id="KW-1185">Reference proteome</keyword>